<reference evidence="1" key="2">
    <citation type="submission" date="2021-04" db="EMBL/GenBank/DDBJ databases">
        <authorList>
            <person name="Gilroy R."/>
        </authorList>
    </citation>
    <scope>NUCLEOTIDE SEQUENCE</scope>
    <source>
        <strain evidence="1">CHK188-4685</strain>
    </source>
</reference>
<dbReference type="Proteomes" id="UP000886804">
    <property type="component" value="Unassembled WGS sequence"/>
</dbReference>
<name>A0A9D2RMC4_9FIRM</name>
<dbReference type="AlphaFoldDB" id="A0A9D2RMC4"/>
<organism evidence="1 2">
    <name type="scientific">Candidatus Enterocloster faecavium</name>
    <dbReference type="NCBI Taxonomy" id="2838560"/>
    <lineage>
        <taxon>Bacteria</taxon>
        <taxon>Bacillati</taxon>
        <taxon>Bacillota</taxon>
        <taxon>Clostridia</taxon>
        <taxon>Lachnospirales</taxon>
        <taxon>Lachnospiraceae</taxon>
        <taxon>Enterocloster</taxon>
    </lineage>
</organism>
<evidence type="ECO:0000313" key="2">
    <source>
        <dbReference type="Proteomes" id="UP000886804"/>
    </source>
</evidence>
<reference evidence="1" key="1">
    <citation type="journal article" date="2021" name="PeerJ">
        <title>Extensive microbial diversity within the chicken gut microbiome revealed by metagenomics and culture.</title>
        <authorList>
            <person name="Gilroy R."/>
            <person name="Ravi A."/>
            <person name="Getino M."/>
            <person name="Pursley I."/>
            <person name="Horton D.L."/>
            <person name="Alikhan N.F."/>
            <person name="Baker D."/>
            <person name="Gharbi K."/>
            <person name="Hall N."/>
            <person name="Watson M."/>
            <person name="Adriaenssens E.M."/>
            <person name="Foster-Nyarko E."/>
            <person name="Jarju S."/>
            <person name="Secka A."/>
            <person name="Antonio M."/>
            <person name="Oren A."/>
            <person name="Chaudhuri R.R."/>
            <person name="La Ragione R."/>
            <person name="Hildebrand F."/>
            <person name="Pallen M.J."/>
        </authorList>
    </citation>
    <scope>NUCLEOTIDE SEQUENCE</scope>
    <source>
        <strain evidence="1">CHK188-4685</strain>
    </source>
</reference>
<gene>
    <name evidence="1" type="ORF">H9716_12435</name>
</gene>
<evidence type="ECO:0000313" key="1">
    <source>
        <dbReference type="EMBL" id="HJB08648.1"/>
    </source>
</evidence>
<sequence length="59" mass="6832">MKGIKTIAEYAILKWMEQEGFVRECFSIEFNGNEAVITDSENCTMKLIYHPETRTVFPA</sequence>
<proteinExistence type="predicted"/>
<accession>A0A9D2RMC4</accession>
<dbReference type="EMBL" id="DWYS01000145">
    <property type="protein sequence ID" value="HJB08648.1"/>
    <property type="molecule type" value="Genomic_DNA"/>
</dbReference>
<comment type="caution">
    <text evidence="1">The sequence shown here is derived from an EMBL/GenBank/DDBJ whole genome shotgun (WGS) entry which is preliminary data.</text>
</comment>
<protein>
    <submittedName>
        <fullName evidence="1">Uncharacterized protein</fullName>
    </submittedName>
</protein>